<evidence type="ECO:0000313" key="3">
    <source>
        <dbReference type="Proteomes" id="UP000193431"/>
    </source>
</evidence>
<dbReference type="Pfam" id="PF13302">
    <property type="entry name" value="Acetyltransf_3"/>
    <property type="match status" value="1"/>
</dbReference>
<feature type="domain" description="N-acetyltransferase" evidence="1">
    <location>
        <begin position="9"/>
        <end position="174"/>
    </location>
</feature>
<dbReference type="GO" id="GO:0016747">
    <property type="term" value="F:acyltransferase activity, transferring groups other than amino-acyl groups"/>
    <property type="evidence" value="ECO:0007669"/>
    <property type="project" value="InterPro"/>
</dbReference>
<organism evidence="2 3">
    <name type="scientific">Nonlabens spongiae</name>
    <dbReference type="NCBI Taxonomy" id="331648"/>
    <lineage>
        <taxon>Bacteria</taxon>
        <taxon>Pseudomonadati</taxon>
        <taxon>Bacteroidota</taxon>
        <taxon>Flavobacteriia</taxon>
        <taxon>Flavobacteriales</taxon>
        <taxon>Flavobacteriaceae</taxon>
        <taxon>Nonlabens</taxon>
    </lineage>
</organism>
<keyword evidence="2" id="KW-0808">Transferase</keyword>
<dbReference type="AlphaFoldDB" id="A0A1W6MI07"/>
<dbReference type="OrthoDB" id="893030at2"/>
<gene>
    <name evidence="2" type="ORF">BST97_04210</name>
</gene>
<dbReference type="PANTHER" id="PTHR43415">
    <property type="entry name" value="SPERMIDINE N(1)-ACETYLTRANSFERASE"/>
    <property type="match status" value="1"/>
</dbReference>
<dbReference type="Gene3D" id="3.40.630.30">
    <property type="match status" value="1"/>
</dbReference>
<proteinExistence type="predicted"/>
<evidence type="ECO:0000259" key="1">
    <source>
        <dbReference type="PROSITE" id="PS51186"/>
    </source>
</evidence>
<name>A0A1W6MI07_9FLAO</name>
<protein>
    <submittedName>
        <fullName evidence="2">GNAT family N-acetyltransferase</fullName>
    </submittedName>
</protein>
<dbReference type="InterPro" id="IPR016181">
    <property type="entry name" value="Acyl_CoA_acyltransferase"/>
</dbReference>
<dbReference type="STRING" id="331648.BST97_04210"/>
<dbReference type="InterPro" id="IPR000182">
    <property type="entry name" value="GNAT_dom"/>
</dbReference>
<keyword evidence="3" id="KW-1185">Reference proteome</keyword>
<evidence type="ECO:0000313" key="2">
    <source>
        <dbReference type="EMBL" id="ARN77248.1"/>
    </source>
</evidence>
<reference evidence="2 3" key="1">
    <citation type="submission" date="2016-11" db="EMBL/GenBank/DDBJ databases">
        <title>Trade-off between light-utilization and light-protection in marine flavobacteria.</title>
        <authorList>
            <person name="Kumagai Y."/>
        </authorList>
    </citation>
    <scope>NUCLEOTIDE SEQUENCE [LARGE SCALE GENOMIC DNA]</scope>
    <source>
        <strain evidence="2 3">JCM 13191</strain>
    </source>
</reference>
<dbReference type="PANTHER" id="PTHR43415:SF3">
    <property type="entry name" value="GNAT-FAMILY ACETYLTRANSFERASE"/>
    <property type="match status" value="1"/>
</dbReference>
<dbReference type="PROSITE" id="PS51186">
    <property type="entry name" value="GNAT"/>
    <property type="match status" value="1"/>
</dbReference>
<sequence>MVKLKNDMCSLRAVDTDDLEFIYELENNPALWEFGHTLTPYSKLTIREYLENAHRDIYEVKQLRLGICNAQNQIKGVIDLYDFDPYHKRAGVGVVINQESDRAKGLATAALELMVDYAFDHLRLHQLYAGIAQDNYASRKLFEKLRFRESGIKKDWITTQDGYKDEYLYQLINEKL</sequence>
<accession>A0A1W6MI07</accession>
<dbReference type="SUPFAM" id="SSF55729">
    <property type="entry name" value="Acyl-CoA N-acyltransferases (Nat)"/>
    <property type="match status" value="1"/>
</dbReference>
<dbReference type="Proteomes" id="UP000193431">
    <property type="component" value="Chromosome"/>
</dbReference>
<dbReference type="EMBL" id="CP019344">
    <property type="protein sequence ID" value="ARN77248.1"/>
    <property type="molecule type" value="Genomic_DNA"/>
</dbReference>